<keyword evidence="3" id="KW-1185">Reference proteome</keyword>
<gene>
    <name evidence="2" type="ORF">GCM10008908_23240</name>
</gene>
<dbReference type="SUPFAM" id="SSF110857">
    <property type="entry name" value="Gamma-glutamyl cyclotransferase-like"/>
    <property type="match status" value="1"/>
</dbReference>
<dbReference type="EMBL" id="BAAACI010000006">
    <property type="protein sequence ID" value="GAA0774062.1"/>
    <property type="molecule type" value="Genomic_DNA"/>
</dbReference>
<dbReference type="Pfam" id="PF06094">
    <property type="entry name" value="GGACT"/>
    <property type="match status" value="1"/>
</dbReference>
<dbReference type="Gene3D" id="3.10.490.10">
    <property type="entry name" value="Gamma-glutamyl cyclotransferase-like"/>
    <property type="match status" value="1"/>
</dbReference>
<evidence type="ECO:0000313" key="2">
    <source>
        <dbReference type="EMBL" id="GAA0774062.1"/>
    </source>
</evidence>
<organism evidence="2 3">
    <name type="scientific">Clostridium subterminale</name>
    <dbReference type="NCBI Taxonomy" id="1550"/>
    <lineage>
        <taxon>Bacteria</taxon>
        <taxon>Bacillati</taxon>
        <taxon>Bacillota</taxon>
        <taxon>Clostridia</taxon>
        <taxon>Eubacteriales</taxon>
        <taxon>Clostridiaceae</taxon>
        <taxon>Clostridium</taxon>
    </lineage>
</organism>
<dbReference type="InterPro" id="IPR013024">
    <property type="entry name" value="GGCT-like"/>
</dbReference>
<sequence length="145" mass="17088">MMHPTEEKKVFVYGSLREGFFNYDKYLKNKVSSASLGEVNGKLFHLSHKGYPALLEGKDTVIGEIMEIKDFYENIVPLDEMEGYLSFEDVSNNEYIRIIMDVKNLYTNTMESCYVYKYVEFNDKDFNQHAIHVPHGDWKKYMNNL</sequence>
<comment type="caution">
    <text evidence="2">The sequence shown here is derived from an EMBL/GenBank/DDBJ whole genome shotgun (WGS) entry which is preliminary data.</text>
</comment>
<evidence type="ECO:0000313" key="3">
    <source>
        <dbReference type="Proteomes" id="UP001501047"/>
    </source>
</evidence>
<accession>A0ABN1KRA0</accession>
<reference evidence="2 3" key="1">
    <citation type="journal article" date="2019" name="Int. J. Syst. Evol. Microbiol.">
        <title>The Global Catalogue of Microorganisms (GCM) 10K type strain sequencing project: providing services to taxonomists for standard genome sequencing and annotation.</title>
        <authorList>
            <consortium name="The Broad Institute Genomics Platform"/>
            <consortium name="The Broad Institute Genome Sequencing Center for Infectious Disease"/>
            <person name="Wu L."/>
            <person name="Ma J."/>
        </authorList>
    </citation>
    <scope>NUCLEOTIDE SEQUENCE [LARGE SCALE GENOMIC DNA]</scope>
    <source>
        <strain evidence="2 3">JCM 1417</strain>
    </source>
</reference>
<dbReference type="Proteomes" id="UP001501047">
    <property type="component" value="Unassembled WGS sequence"/>
</dbReference>
<feature type="domain" description="Gamma-glutamylcyclotransferase AIG2-like" evidence="1">
    <location>
        <begin position="10"/>
        <end position="140"/>
    </location>
</feature>
<proteinExistence type="predicted"/>
<dbReference type="RefSeq" id="WP_343826578.1">
    <property type="nucleotide sequence ID" value="NZ_BAAACI010000006.1"/>
</dbReference>
<name>A0ABN1KRA0_CLOSU</name>
<protein>
    <submittedName>
        <fullName evidence="2">Gamma-glutamylcyclotransferase</fullName>
    </submittedName>
</protein>
<dbReference type="InterPro" id="IPR009288">
    <property type="entry name" value="AIG2-like_dom"/>
</dbReference>
<dbReference type="InterPro" id="IPR036568">
    <property type="entry name" value="GGCT-like_sf"/>
</dbReference>
<dbReference type="CDD" id="cd06661">
    <property type="entry name" value="GGCT_like"/>
    <property type="match status" value="1"/>
</dbReference>
<evidence type="ECO:0000259" key="1">
    <source>
        <dbReference type="Pfam" id="PF06094"/>
    </source>
</evidence>